<evidence type="ECO:0000256" key="7">
    <source>
        <dbReference type="ARBA" id="ARBA00022984"/>
    </source>
</evidence>
<keyword evidence="5" id="KW-0067">ATP-binding</keyword>
<evidence type="ECO:0000313" key="14">
    <source>
        <dbReference type="EMBL" id="VAX07746.1"/>
    </source>
</evidence>
<evidence type="ECO:0000256" key="2">
    <source>
        <dbReference type="ARBA" id="ARBA00022598"/>
    </source>
</evidence>
<dbReference type="InterPro" id="IPR035911">
    <property type="entry name" value="MurE/MurF_N"/>
</dbReference>
<sequence length="475" mass="51366">MTLIPLWSGQEVAQIFSVKIMASWQCQGISIDSRTAQEGDLFFALIGPNSDGHDYVKMAIAQGAVAAIVSKPVDGIDPKFLVTVDDVKGALDQLGQAARARVDIPIIAITGSVGKTGTKEALKKALSRNKKVHASVLSYNNDIGVPLSLARMPRDVDYGIFELGMNHAGEMRELSKMVKPHVAIITTVELAHSEFFKDVTGIADAKAEIFEGLLPGGSVILNHDNHQYERLNSRAKALGIKNIISFGAGESAHVHILRQVFHDTCSCVIANIKGRIMTFKVGMLGHHWVMNSLAILSAVDAVGGDLGLAGLSLADMKPLKGRGRRHQVFLDQTAEASILLIDESYNANPASMRASLETLAQTSIKKHARRMAVLGDMAELGTQSEELHAALAKIIEDKNIDRVYTVGPHMKYLSDKLAGFRNAGHFGTRQALEDKLTRDLRHGDVIMVKGSNASGMALVVERILGMEALDIKQAM</sequence>
<dbReference type="InterPro" id="IPR004101">
    <property type="entry name" value="Mur_ligase_C"/>
</dbReference>
<dbReference type="Pfam" id="PF08245">
    <property type="entry name" value="Mur_ligase_M"/>
    <property type="match status" value="1"/>
</dbReference>
<gene>
    <name evidence="14" type="ORF">MNBD_ALPHA03-1386</name>
</gene>
<dbReference type="InterPro" id="IPR005863">
    <property type="entry name" value="UDP-N-AcMur_synth"/>
</dbReference>
<dbReference type="GO" id="GO:0005524">
    <property type="term" value="F:ATP binding"/>
    <property type="evidence" value="ECO:0007669"/>
    <property type="project" value="UniProtKB-KW"/>
</dbReference>
<dbReference type="SUPFAM" id="SSF53244">
    <property type="entry name" value="MurD-like peptide ligases, peptide-binding domain"/>
    <property type="match status" value="1"/>
</dbReference>
<feature type="domain" description="Mur ligase N-terminal catalytic" evidence="11">
    <location>
        <begin position="27"/>
        <end position="73"/>
    </location>
</feature>
<dbReference type="Pfam" id="PF02875">
    <property type="entry name" value="Mur_ligase_C"/>
    <property type="match status" value="1"/>
</dbReference>
<evidence type="ECO:0000256" key="4">
    <source>
        <dbReference type="ARBA" id="ARBA00022741"/>
    </source>
</evidence>
<dbReference type="GO" id="GO:0008360">
    <property type="term" value="P:regulation of cell shape"/>
    <property type="evidence" value="ECO:0007669"/>
    <property type="project" value="UniProtKB-KW"/>
</dbReference>
<organism evidence="14">
    <name type="scientific">hydrothermal vent metagenome</name>
    <dbReference type="NCBI Taxonomy" id="652676"/>
    <lineage>
        <taxon>unclassified sequences</taxon>
        <taxon>metagenomes</taxon>
        <taxon>ecological metagenomes</taxon>
    </lineage>
</organism>
<keyword evidence="3" id="KW-0132">Cell division</keyword>
<keyword evidence="1" id="KW-0963">Cytoplasm</keyword>
<keyword evidence="7" id="KW-0573">Peptidoglycan synthesis</keyword>
<proteinExistence type="inferred from homology"/>
<keyword evidence="9" id="KW-0961">Cell wall biogenesis/degradation</keyword>
<evidence type="ECO:0000259" key="11">
    <source>
        <dbReference type="Pfam" id="PF01225"/>
    </source>
</evidence>
<evidence type="ECO:0000259" key="13">
    <source>
        <dbReference type="Pfam" id="PF08245"/>
    </source>
</evidence>
<dbReference type="HAMAP" id="MF_02019">
    <property type="entry name" value="MurF"/>
    <property type="match status" value="1"/>
</dbReference>
<dbReference type="InterPro" id="IPR036615">
    <property type="entry name" value="Mur_ligase_C_dom_sf"/>
</dbReference>
<dbReference type="PANTHER" id="PTHR43024:SF1">
    <property type="entry name" value="UDP-N-ACETYLMURAMOYL-TRIPEPTIDE--D-ALANYL-D-ALANINE LIGASE"/>
    <property type="match status" value="1"/>
</dbReference>
<dbReference type="NCBIfam" id="TIGR01143">
    <property type="entry name" value="murF"/>
    <property type="match status" value="1"/>
</dbReference>
<evidence type="ECO:0000256" key="10">
    <source>
        <dbReference type="ARBA" id="ARBA00031461"/>
    </source>
</evidence>
<accession>A0A3B1AP77</accession>
<evidence type="ECO:0000259" key="12">
    <source>
        <dbReference type="Pfam" id="PF02875"/>
    </source>
</evidence>
<keyword evidence="2 14" id="KW-0436">Ligase</keyword>
<dbReference type="InterPro" id="IPR051046">
    <property type="entry name" value="MurCDEF_CellWall_CoF430Synth"/>
</dbReference>
<dbReference type="Pfam" id="PF01225">
    <property type="entry name" value="Mur_ligase"/>
    <property type="match status" value="1"/>
</dbReference>
<evidence type="ECO:0000256" key="1">
    <source>
        <dbReference type="ARBA" id="ARBA00022490"/>
    </source>
</evidence>
<dbReference type="GO" id="GO:0071555">
    <property type="term" value="P:cell wall organization"/>
    <property type="evidence" value="ECO:0007669"/>
    <property type="project" value="UniProtKB-KW"/>
</dbReference>
<evidence type="ECO:0000256" key="5">
    <source>
        <dbReference type="ARBA" id="ARBA00022840"/>
    </source>
</evidence>
<dbReference type="NCBIfam" id="NF010693">
    <property type="entry name" value="PRK14093.1"/>
    <property type="match status" value="1"/>
</dbReference>
<feature type="domain" description="Mur ligase central" evidence="13">
    <location>
        <begin position="109"/>
        <end position="297"/>
    </location>
</feature>
<protein>
    <recommendedName>
        <fullName evidence="10">UDP-MurNAc-pentapeptide synthetase</fullName>
    </recommendedName>
</protein>
<evidence type="ECO:0000256" key="6">
    <source>
        <dbReference type="ARBA" id="ARBA00022960"/>
    </source>
</evidence>
<evidence type="ECO:0000256" key="8">
    <source>
        <dbReference type="ARBA" id="ARBA00023306"/>
    </source>
</evidence>
<dbReference type="Gene3D" id="3.90.190.20">
    <property type="entry name" value="Mur ligase, C-terminal domain"/>
    <property type="match status" value="1"/>
</dbReference>
<dbReference type="SUPFAM" id="SSF53623">
    <property type="entry name" value="MurD-like peptide ligases, catalytic domain"/>
    <property type="match status" value="1"/>
</dbReference>
<dbReference type="EMBL" id="UOFW01000214">
    <property type="protein sequence ID" value="VAX07746.1"/>
    <property type="molecule type" value="Genomic_DNA"/>
</dbReference>
<dbReference type="InterPro" id="IPR036565">
    <property type="entry name" value="Mur-like_cat_sf"/>
</dbReference>
<keyword evidence="8" id="KW-0131">Cell cycle</keyword>
<dbReference type="AlphaFoldDB" id="A0A3B1AP77"/>
<dbReference type="Gene3D" id="3.40.1190.10">
    <property type="entry name" value="Mur-like, catalytic domain"/>
    <property type="match status" value="1"/>
</dbReference>
<keyword evidence="6" id="KW-0133">Cell shape</keyword>
<dbReference type="GO" id="GO:0009252">
    <property type="term" value="P:peptidoglycan biosynthetic process"/>
    <property type="evidence" value="ECO:0007669"/>
    <property type="project" value="UniProtKB-KW"/>
</dbReference>
<feature type="domain" description="Mur ligase C-terminal" evidence="12">
    <location>
        <begin position="337"/>
        <end position="451"/>
    </location>
</feature>
<evidence type="ECO:0000256" key="3">
    <source>
        <dbReference type="ARBA" id="ARBA00022618"/>
    </source>
</evidence>
<keyword evidence="4" id="KW-0547">Nucleotide-binding</keyword>
<dbReference type="GO" id="GO:0051301">
    <property type="term" value="P:cell division"/>
    <property type="evidence" value="ECO:0007669"/>
    <property type="project" value="UniProtKB-KW"/>
</dbReference>
<name>A0A3B1AP77_9ZZZZ</name>
<dbReference type="PANTHER" id="PTHR43024">
    <property type="entry name" value="UDP-N-ACETYLMURAMOYL-TRIPEPTIDE--D-ALANYL-D-ALANINE LIGASE"/>
    <property type="match status" value="1"/>
</dbReference>
<reference evidence="14" key="1">
    <citation type="submission" date="2018-06" db="EMBL/GenBank/DDBJ databases">
        <authorList>
            <person name="Zhirakovskaya E."/>
        </authorList>
    </citation>
    <scope>NUCLEOTIDE SEQUENCE</scope>
</reference>
<evidence type="ECO:0000256" key="9">
    <source>
        <dbReference type="ARBA" id="ARBA00023316"/>
    </source>
</evidence>
<dbReference type="Gene3D" id="3.40.1390.10">
    <property type="entry name" value="MurE/MurF, N-terminal domain"/>
    <property type="match status" value="1"/>
</dbReference>
<dbReference type="SUPFAM" id="SSF63418">
    <property type="entry name" value="MurE/MurF N-terminal domain"/>
    <property type="match status" value="1"/>
</dbReference>
<dbReference type="InterPro" id="IPR013221">
    <property type="entry name" value="Mur_ligase_cen"/>
</dbReference>
<dbReference type="GO" id="GO:0047480">
    <property type="term" value="F:UDP-N-acetylmuramoyl-tripeptide-D-alanyl-D-alanine ligase activity"/>
    <property type="evidence" value="ECO:0007669"/>
    <property type="project" value="InterPro"/>
</dbReference>
<dbReference type="InterPro" id="IPR000713">
    <property type="entry name" value="Mur_ligase_N"/>
</dbReference>